<gene>
    <name evidence="1" type="ORF">LEP1GSC058_2841</name>
</gene>
<dbReference type="Proteomes" id="UP000014540">
    <property type="component" value="Unassembled WGS sequence"/>
</dbReference>
<comment type="caution">
    <text evidence="1">The sequence shown here is derived from an EMBL/GenBank/DDBJ whole genome shotgun (WGS) entry which is preliminary data.</text>
</comment>
<dbReference type="EMBL" id="AKWZ02000010">
    <property type="protein sequence ID" value="EPG73033.1"/>
    <property type="molecule type" value="Genomic_DNA"/>
</dbReference>
<protein>
    <submittedName>
        <fullName evidence="1">Uncharacterized protein</fullName>
    </submittedName>
</protein>
<reference evidence="1" key="1">
    <citation type="submission" date="2013-04" db="EMBL/GenBank/DDBJ databases">
        <authorList>
            <person name="Harkins D.M."/>
            <person name="Durkin A.S."/>
            <person name="Selengut J.D."/>
            <person name="Sanka R."/>
            <person name="DePew J."/>
            <person name="Purushe J."/>
            <person name="Ahmed A."/>
            <person name="van der Linden H."/>
            <person name="Goris M.G.A."/>
            <person name="Hartskeerl R.A."/>
            <person name="Vinetz J.M."/>
            <person name="Sutton G.G."/>
            <person name="Nelson W.C."/>
            <person name="Fouts D.E."/>
        </authorList>
    </citation>
    <scope>NUCLEOTIDE SEQUENCE [LARGE SCALE GENOMIC DNA]</scope>
    <source>
        <strain evidence="1">BUT 6</strain>
    </source>
</reference>
<evidence type="ECO:0000313" key="2">
    <source>
        <dbReference type="Proteomes" id="UP000014540"/>
    </source>
</evidence>
<organism evidence="1 2">
    <name type="scientific">Leptospira fainei serovar Hurstbridge str. BUT 6</name>
    <dbReference type="NCBI Taxonomy" id="1193011"/>
    <lineage>
        <taxon>Bacteria</taxon>
        <taxon>Pseudomonadati</taxon>
        <taxon>Spirochaetota</taxon>
        <taxon>Spirochaetia</taxon>
        <taxon>Leptospirales</taxon>
        <taxon>Leptospiraceae</taxon>
        <taxon>Leptospira</taxon>
    </lineage>
</organism>
<proteinExistence type="predicted"/>
<evidence type="ECO:0000313" key="1">
    <source>
        <dbReference type="EMBL" id="EPG73033.1"/>
    </source>
</evidence>
<sequence length="52" mass="5974">MPTDYLAASLKKITVHDGIETLFCRLNRSFSRHDKKRTCSTSSSDKKKRLDS</sequence>
<keyword evidence="2" id="KW-1185">Reference proteome</keyword>
<accession>S3UUY3</accession>
<name>S3UUY3_9LEPT</name>
<dbReference type="AlphaFoldDB" id="S3UUY3"/>